<dbReference type="AlphaFoldDB" id="A0A9D4G5G2"/>
<evidence type="ECO:0000313" key="2">
    <source>
        <dbReference type="EMBL" id="KAH3810567.1"/>
    </source>
</evidence>
<organism evidence="2 3">
    <name type="scientific">Dreissena polymorpha</name>
    <name type="common">Zebra mussel</name>
    <name type="synonym">Mytilus polymorpha</name>
    <dbReference type="NCBI Taxonomy" id="45954"/>
    <lineage>
        <taxon>Eukaryota</taxon>
        <taxon>Metazoa</taxon>
        <taxon>Spiralia</taxon>
        <taxon>Lophotrochozoa</taxon>
        <taxon>Mollusca</taxon>
        <taxon>Bivalvia</taxon>
        <taxon>Autobranchia</taxon>
        <taxon>Heteroconchia</taxon>
        <taxon>Euheterodonta</taxon>
        <taxon>Imparidentia</taxon>
        <taxon>Neoheterodontei</taxon>
        <taxon>Myida</taxon>
        <taxon>Dreissenoidea</taxon>
        <taxon>Dreissenidae</taxon>
        <taxon>Dreissena</taxon>
    </lineage>
</organism>
<feature type="compositionally biased region" description="Basic and acidic residues" evidence="1">
    <location>
        <begin position="22"/>
        <end position="35"/>
    </location>
</feature>
<protein>
    <submittedName>
        <fullName evidence="2">Uncharacterized protein</fullName>
    </submittedName>
</protein>
<accession>A0A9D4G5G2</accession>
<comment type="caution">
    <text evidence="2">The sequence shown here is derived from an EMBL/GenBank/DDBJ whole genome shotgun (WGS) entry which is preliminary data.</text>
</comment>
<feature type="region of interest" description="Disordered" evidence="1">
    <location>
        <begin position="1"/>
        <end position="57"/>
    </location>
</feature>
<reference evidence="2" key="1">
    <citation type="journal article" date="2019" name="bioRxiv">
        <title>The Genome of the Zebra Mussel, Dreissena polymorpha: A Resource for Invasive Species Research.</title>
        <authorList>
            <person name="McCartney M.A."/>
            <person name="Auch B."/>
            <person name="Kono T."/>
            <person name="Mallez S."/>
            <person name="Zhang Y."/>
            <person name="Obille A."/>
            <person name="Becker A."/>
            <person name="Abrahante J.E."/>
            <person name="Garbe J."/>
            <person name="Badalamenti J.P."/>
            <person name="Herman A."/>
            <person name="Mangelson H."/>
            <person name="Liachko I."/>
            <person name="Sullivan S."/>
            <person name="Sone E.D."/>
            <person name="Koren S."/>
            <person name="Silverstein K.A.T."/>
            <person name="Beckman K.B."/>
            <person name="Gohl D.M."/>
        </authorList>
    </citation>
    <scope>NUCLEOTIDE SEQUENCE</scope>
    <source>
        <strain evidence="2">Duluth1</strain>
        <tissue evidence="2">Whole animal</tissue>
    </source>
</reference>
<evidence type="ECO:0000313" key="3">
    <source>
        <dbReference type="Proteomes" id="UP000828390"/>
    </source>
</evidence>
<dbReference type="Proteomes" id="UP000828390">
    <property type="component" value="Unassembled WGS sequence"/>
</dbReference>
<dbReference type="EMBL" id="JAIWYP010000006">
    <property type="protein sequence ID" value="KAH3810567.1"/>
    <property type="molecule type" value="Genomic_DNA"/>
</dbReference>
<proteinExistence type="predicted"/>
<keyword evidence="3" id="KW-1185">Reference proteome</keyword>
<sequence>MDTEALDRPGSPGTNRDNPWPFERRQSSKDHHPDDNTASTRTKPGSNTAPTRIVPDSHCRATDLHIIYMD</sequence>
<evidence type="ECO:0000256" key="1">
    <source>
        <dbReference type="SAM" id="MobiDB-lite"/>
    </source>
</evidence>
<reference evidence="2" key="2">
    <citation type="submission" date="2020-11" db="EMBL/GenBank/DDBJ databases">
        <authorList>
            <person name="McCartney M.A."/>
            <person name="Auch B."/>
            <person name="Kono T."/>
            <person name="Mallez S."/>
            <person name="Becker A."/>
            <person name="Gohl D.M."/>
            <person name="Silverstein K.A.T."/>
            <person name="Koren S."/>
            <person name="Bechman K.B."/>
            <person name="Herman A."/>
            <person name="Abrahante J.E."/>
            <person name="Garbe J."/>
        </authorList>
    </citation>
    <scope>NUCLEOTIDE SEQUENCE</scope>
    <source>
        <strain evidence="2">Duluth1</strain>
        <tissue evidence="2">Whole animal</tissue>
    </source>
</reference>
<name>A0A9D4G5G2_DREPO</name>
<feature type="compositionally biased region" description="Polar residues" evidence="1">
    <location>
        <begin position="36"/>
        <end position="50"/>
    </location>
</feature>
<gene>
    <name evidence="2" type="ORF">DPMN_138961</name>
</gene>